<dbReference type="GeneID" id="93148517"/>
<organism evidence="1 2">
    <name type="scientific">Hungatella hathewayi</name>
    <dbReference type="NCBI Taxonomy" id="154046"/>
    <lineage>
        <taxon>Bacteria</taxon>
        <taxon>Bacillati</taxon>
        <taxon>Bacillota</taxon>
        <taxon>Clostridia</taxon>
        <taxon>Lachnospirales</taxon>
        <taxon>Lachnospiraceae</taxon>
        <taxon>Hungatella</taxon>
    </lineage>
</organism>
<comment type="caution">
    <text evidence="1">The sequence shown here is derived from an EMBL/GenBank/DDBJ whole genome shotgun (WGS) entry which is preliminary data.</text>
</comment>
<evidence type="ECO:0000313" key="2">
    <source>
        <dbReference type="Proteomes" id="UP001055091"/>
    </source>
</evidence>
<evidence type="ECO:0000313" key="1">
    <source>
        <dbReference type="EMBL" id="GKH02345.1"/>
    </source>
</evidence>
<sequence>MLKCERTSVMNFENAIRGARNPMNSWGRMDSGYDEEGNFVLGPNDMSLARRLRKAGSDHRKYVRQIFVSVDITAPLYWWKEYDTYKVATVANSTSTMHKIHSKPFSMDDFSHDHMTPDTLEFMNQMVEYLEKVRSRYLETKSRDDWYDMIQLLPSSYNQMRTCTMNYESLINMYFARRNHKLAEWHTFCGWIMTLPYAKELIAAEEENEEA</sequence>
<dbReference type="RefSeq" id="WP_022030521.1">
    <property type="nucleotide sequence ID" value="NZ_BQNJ01000002.1"/>
</dbReference>
<protein>
    <submittedName>
        <fullName evidence="1">Uncharacterized protein</fullName>
    </submittedName>
</protein>
<reference evidence="1" key="1">
    <citation type="submission" date="2022-01" db="EMBL/GenBank/DDBJ databases">
        <title>Novel bile acid biosynthetic pathways are enriched in the microbiome of centenarians.</title>
        <authorList>
            <person name="Sato Y."/>
            <person name="Atarashi K."/>
            <person name="Plichta R.D."/>
            <person name="Arai Y."/>
            <person name="Sasajima S."/>
            <person name="Kearney M.S."/>
            <person name="Suda W."/>
            <person name="Takeshita K."/>
            <person name="Sasaki T."/>
            <person name="Okamoto S."/>
            <person name="Skelly N.A."/>
            <person name="Okamura Y."/>
            <person name="Vlamakis H."/>
            <person name="Li Y."/>
            <person name="Tanoue T."/>
            <person name="Takei H."/>
            <person name="Nittono H."/>
            <person name="Narushima S."/>
            <person name="Irie J."/>
            <person name="Itoh H."/>
            <person name="Moriya K."/>
            <person name="Sugiura Y."/>
            <person name="Suematsu M."/>
            <person name="Moritoki N."/>
            <person name="Shibata S."/>
            <person name="Littman R.D."/>
            <person name="Fischbach A.M."/>
            <person name="Uwamino Y."/>
            <person name="Inoue T."/>
            <person name="Honda A."/>
            <person name="Hattori M."/>
            <person name="Murai T."/>
            <person name="Xavier J.R."/>
            <person name="Hirose N."/>
            <person name="Honda K."/>
        </authorList>
    </citation>
    <scope>NUCLEOTIDE SEQUENCE</scope>
    <source>
        <strain evidence="1">CE91-St55</strain>
    </source>
</reference>
<proteinExistence type="predicted"/>
<accession>A0A413LT25</accession>
<dbReference type="EMBL" id="BQNJ01000002">
    <property type="protein sequence ID" value="GKH02345.1"/>
    <property type="molecule type" value="Genomic_DNA"/>
</dbReference>
<dbReference type="Proteomes" id="UP001055091">
    <property type="component" value="Unassembled WGS sequence"/>
</dbReference>
<name>A0A413LT25_9FIRM</name>
<gene>
    <name evidence="1" type="ORF">CE91St55_43260</name>
</gene>
<dbReference type="AlphaFoldDB" id="A0A413LT25"/>